<feature type="domain" description="YutG/PgpA" evidence="3">
    <location>
        <begin position="26"/>
        <end position="163"/>
    </location>
</feature>
<feature type="transmembrane region" description="Helical" evidence="2">
    <location>
        <begin position="61"/>
        <end position="82"/>
    </location>
</feature>
<dbReference type="PANTHER" id="PTHR36305">
    <property type="entry name" value="PHOSPHATIDYLGLYCEROPHOSPHATASE A"/>
    <property type="match status" value="1"/>
</dbReference>
<dbReference type="PIRSF" id="PIRSF006162">
    <property type="entry name" value="PgpA"/>
    <property type="match status" value="1"/>
</dbReference>
<comment type="cofactor">
    <cofactor evidence="1">
        <name>Mg(2+)</name>
        <dbReference type="ChEBI" id="CHEBI:18420"/>
    </cofactor>
</comment>
<dbReference type="Proteomes" id="UP000000238">
    <property type="component" value="Chromosome"/>
</dbReference>
<dbReference type="PANTHER" id="PTHR36305:SF1">
    <property type="entry name" value="PHOSPHATIDYLGLYCEROPHOSPHATASE A"/>
    <property type="match status" value="1"/>
</dbReference>
<comment type="catalytic activity">
    <reaction evidence="1">
        <text>a 1,2-diacyl-sn-glycero-3-phospho-(1'-sn-glycero-3'-phosphate) + H2O = a 1,2-diacyl-sn-glycero-3-phospho-(1'-sn-glycerol) + phosphate</text>
        <dbReference type="Rhea" id="RHEA:33751"/>
        <dbReference type="ChEBI" id="CHEBI:15377"/>
        <dbReference type="ChEBI" id="CHEBI:43474"/>
        <dbReference type="ChEBI" id="CHEBI:60110"/>
        <dbReference type="ChEBI" id="CHEBI:64716"/>
        <dbReference type="EC" id="3.1.3.27"/>
    </reaction>
</comment>
<dbReference type="RefSeq" id="WP_011399660.1">
    <property type="nucleotide sequence ID" value="NC_007645.1"/>
</dbReference>
<dbReference type="InterPro" id="IPR007686">
    <property type="entry name" value="YutG/PgpA"/>
</dbReference>
<dbReference type="Pfam" id="PF04608">
    <property type="entry name" value="PgpA"/>
    <property type="match status" value="1"/>
</dbReference>
<feature type="transmembrane region" description="Helical" evidence="2">
    <location>
        <begin position="102"/>
        <end position="124"/>
    </location>
</feature>
<keyword evidence="1" id="KW-0443">Lipid metabolism</keyword>
<keyword evidence="1" id="KW-0378">Hydrolase</keyword>
<dbReference type="EMBL" id="CP000155">
    <property type="protein sequence ID" value="ABC32602.1"/>
    <property type="molecule type" value="Genomic_DNA"/>
</dbReference>
<dbReference type="GO" id="GO:0006655">
    <property type="term" value="P:phosphatidylglycerol biosynthetic process"/>
    <property type="evidence" value="ECO:0007669"/>
    <property type="project" value="UniProtKB-UniPathway"/>
</dbReference>
<keyword evidence="1" id="KW-0479">Metal-binding</keyword>
<dbReference type="GO" id="GO:0046872">
    <property type="term" value="F:metal ion binding"/>
    <property type="evidence" value="ECO:0007669"/>
    <property type="project" value="UniProtKB-KW"/>
</dbReference>
<dbReference type="CDD" id="cd06971">
    <property type="entry name" value="PgpA"/>
    <property type="match status" value="1"/>
</dbReference>
<keyword evidence="1" id="KW-0997">Cell inner membrane</keyword>
<dbReference type="GO" id="GO:0009395">
    <property type="term" value="P:phospholipid catabolic process"/>
    <property type="evidence" value="ECO:0007669"/>
    <property type="project" value="UniProtKB-KW"/>
</dbReference>
<keyword evidence="1 2" id="KW-0472">Membrane</keyword>
<evidence type="ECO:0000259" key="3">
    <source>
        <dbReference type="Pfam" id="PF04608"/>
    </source>
</evidence>
<gene>
    <name evidence="4" type="ordered locus">HCH_05951</name>
</gene>
<dbReference type="HOGENOM" id="CLU_103734_0_1_6"/>
<dbReference type="EC" id="3.1.3.27" evidence="1"/>
<dbReference type="eggNOG" id="COG1267">
    <property type="taxonomic scope" value="Bacteria"/>
</dbReference>
<reference evidence="4 5" key="1">
    <citation type="journal article" date="2005" name="Nucleic Acids Res.">
        <title>Genomic blueprint of Hahella chejuensis, a marine microbe producing an algicidal agent.</title>
        <authorList>
            <person name="Jeong H."/>
            <person name="Yim J.H."/>
            <person name="Lee C."/>
            <person name="Choi S.-H."/>
            <person name="Park Y.K."/>
            <person name="Yoon S.H."/>
            <person name="Hur C.-G."/>
            <person name="Kang H.-Y."/>
            <person name="Kim D."/>
            <person name="Lee H.H."/>
            <person name="Park K.H."/>
            <person name="Park S.-H."/>
            <person name="Park H.-S."/>
            <person name="Lee H.K."/>
            <person name="Oh T.K."/>
            <person name="Kim J.F."/>
        </authorList>
    </citation>
    <scope>NUCLEOTIDE SEQUENCE [LARGE SCALE GENOMIC DNA]</scope>
    <source>
        <strain evidence="4 5">KCTC 2396</strain>
    </source>
</reference>
<evidence type="ECO:0000313" key="4">
    <source>
        <dbReference type="EMBL" id="ABC32602.1"/>
    </source>
</evidence>
<comment type="subcellular location">
    <subcellularLocation>
        <location evidence="1">Cell inner membrane</location>
        <topology evidence="1">Multi-pass membrane protein</topology>
    </subcellularLocation>
</comment>
<sequence>MTLTTRAESSFTPPVMATLKSPTHLLAAGLGSGLAPWAPGTFGSALAVLIYMAFLAHMGPWLQLSVIFVSALLGVYLCGRTASDWGVHDHKAIVWDEFVGQWIALFLLPWNSWFVILAFVYFRLFDIWKPWPIRWCDRHIHGGKGIMLDDLLAGVMALAATQLTAYCVALL</sequence>
<keyword evidence="1" id="KW-0442">Lipid degradation</keyword>
<dbReference type="STRING" id="349521.HCH_05951"/>
<protein>
    <recommendedName>
        <fullName evidence="1">Phosphatidylglycerophosphatase A</fullName>
        <ecNumber evidence="1">3.1.3.27</ecNumber>
    </recommendedName>
    <alternativeName>
        <fullName evidence="1">Phosphatidylglycerolphosphate phosphatase A</fullName>
    </alternativeName>
</protein>
<evidence type="ECO:0000313" key="5">
    <source>
        <dbReference type="Proteomes" id="UP000000238"/>
    </source>
</evidence>
<dbReference type="GO" id="GO:0005886">
    <property type="term" value="C:plasma membrane"/>
    <property type="evidence" value="ECO:0007669"/>
    <property type="project" value="UniProtKB-SubCell"/>
</dbReference>
<keyword evidence="5" id="KW-1185">Reference proteome</keyword>
<keyword evidence="1" id="KW-1003">Cell membrane</keyword>
<dbReference type="AlphaFoldDB" id="Q2S9S2"/>
<dbReference type="SUPFAM" id="SSF101307">
    <property type="entry name" value="YutG-like"/>
    <property type="match status" value="1"/>
</dbReference>
<feature type="transmembrane region" description="Helical" evidence="2">
    <location>
        <begin position="34"/>
        <end position="54"/>
    </location>
</feature>
<keyword evidence="1" id="KW-1208">Phospholipid metabolism</keyword>
<keyword evidence="2" id="KW-1133">Transmembrane helix</keyword>
<comment type="pathway">
    <text evidence="1">Phospholipid metabolism; phosphatidylglycerol biosynthesis; phosphatidylglycerol from CDP-diacylglycerol: step 2/2.</text>
</comment>
<dbReference type="InterPro" id="IPR036681">
    <property type="entry name" value="PgpA-like_sf"/>
</dbReference>
<accession>Q2S9S2</accession>
<organism evidence="4 5">
    <name type="scientific">Hahella chejuensis (strain KCTC 2396)</name>
    <dbReference type="NCBI Taxonomy" id="349521"/>
    <lineage>
        <taxon>Bacteria</taxon>
        <taxon>Pseudomonadati</taxon>
        <taxon>Pseudomonadota</taxon>
        <taxon>Gammaproteobacteria</taxon>
        <taxon>Oceanospirillales</taxon>
        <taxon>Hahellaceae</taxon>
        <taxon>Hahella</taxon>
    </lineage>
</organism>
<dbReference type="InterPro" id="IPR026037">
    <property type="entry name" value="PgpA"/>
</dbReference>
<evidence type="ECO:0000256" key="2">
    <source>
        <dbReference type="SAM" id="Phobius"/>
    </source>
</evidence>
<comment type="function">
    <text evidence="1">Lipid phosphatase which dephosphorylates phosphatidylglycerophosphate (PGP) to phosphatidylglycerol (PG).</text>
</comment>
<dbReference type="GO" id="GO:0008962">
    <property type="term" value="F:phosphatidylglycerophosphatase activity"/>
    <property type="evidence" value="ECO:0007669"/>
    <property type="project" value="UniProtKB-EC"/>
</dbReference>
<keyword evidence="1" id="KW-0460">Magnesium</keyword>
<dbReference type="KEGG" id="hch:HCH_05951"/>
<keyword evidence="1" id="KW-0595">Phospholipid degradation</keyword>
<dbReference type="UniPathway" id="UPA00084">
    <property type="reaction ID" value="UER00504"/>
</dbReference>
<name>Q2S9S2_HAHCH</name>
<evidence type="ECO:0000256" key="1">
    <source>
        <dbReference type="PIRNR" id="PIRNR006162"/>
    </source>
</evidence>
<keyword evidence="1 2" id="KW-0812">Transmembrane</keyword>
<proteinExistence type="predicted"/>